<organism evidence="2 3">
    <name type="scientific">Psychrosphaera saromensis</name>
    <dbReference type="NCBI Taxonomy" id="716813"/>
    <lineage>
        <taxon>Bacteria</taxon>
        <taxon>Pseudomonadati</taxon>
        <taxon>Pseudomonadota</taxon>
        <taxon>Gammaproteobacteria</taxon>
        <taxon>Alteromonadales</taxon>
        <taxon>Pseudoalteromonadaceae</taxon>
        <taxon>Psychrosphaera</taxon>
    </lineage>
</organism>
<gene>
    <name evidence="2" type="ORF">BTO11_10625</name>
</gene>
<dbReference type="Proteomes" id="UP000239007">
    <property type="component" value="Unassembled WGS sequence"/>
</dbReference>
<protein>
    <recommendedName>
        <fullName evidence="1">Lipid/polyisoprenoid-binding YceI-like domain-containing protein</fullName>
    </recommendedName>
</protein>
<evidence type="ECO:0000259" key="1">
    <source>
        <dbReference type="SMART" id="SM00867"/>
    </source>
</evidence>
<accession>A0A2S7UWD3</accession>
<dbReference type="OrthoDB" id="9811006at2"/>
<reference evidence="2 3" key="1">
    <citation type="submission" date="2016-12" db="EMBL/GenBank/DDBJ databases">
        <title>Diversity of luminous bacteria.</title>
        <authorList>
            <person name="Yoshizawa S."/>
            <person name="Kogure K."/>
        </authorList>
    </citation>
    <scope>NUCLEOTIDE SEQUENCE [LARGE SCALE GENOMIC DNA]</scope>
    <source>
        <strain evidence="2 3">SA4-48</strain>
    </source>
</reference>
<comment type="caution">
    <text evidence="2">The sequence shown here is derived from an EMBL/GenBank/DDBJ whole genome shotgun (WGS) entry which is preliminary data.</text>
</comment>
<feature type="domain" description="Lipid/polyisoprenoid-binding YceI-like" evidence="1">
    <location>
        <begin position="49"/>
        <end position="213"/>
    </location>
</feature>
<keyword evidence="3" id="KW-1185">Reference proteome</keyword>
<dbReference type="Pfam" id="PF04264">
    <property type="entry name" value="YceI"/>
    <property type="match status" value="1"/>
</dbReference>
<dbReference type="InterPro" id="IPR036761">
    <property type="entry name" value="TTHA0802/YceI-like_sf"/>
</dbReference>
<evidence type="ECO:0000313" key="2">
    <source>
        <dbReference type="EMBL" id="PQJ54058.1"/>
    </source>
</evidence>
<dbReference type="RefSeq" id="WP_105052569.1">
    <property type="nucleotide sequence ID" value="NZ_BMYG01000007.1"/>
</dbReference>
<dbReference type="PANTHER" id="PTHR34406">
    <property type="entry name" value="PROTEIN YCEI"/>
    <property type="match status" value="1"/>
</dbReference>
<dbReference type="AlphaFoldDB" id="A0A2S7UWD3"/>
<dbReference type="SMART" id="SM00867">
    <property type="entry name" value="YceI"/>
    <property type="match status" value="1"/>
</dbReference>
<dbReference type="Gene3D" id="2.40.128.110">
    <property type="entry name" value="Lipid/polyisoprenoid-binding, YceI-like"/>
    <property type="match status" value="1"/>
</dbReference>
<dbReference type="PROSITE" id="PS51257">
    <property type="entry name" value="PROKAR_LIPOPROTEIN"/>
    <property type="match status" value="1"/>
</dbReference>
<dbReference type="InterPro" id="IPR007372">
    <property type="entry name" value="Lipid/polyisoprenoid-bd_YceI"/>
</dbReference>
<evidence type="ECO:0000313" key="3">
    <source>
        <dbReference type="Proteomes" id="UP000239007"/>
    </source>
</evidence>
<dbReference type="SUPFAM" id="SSF101874">
    <property type="entry name" value="YceI-like"/>
    <property type="match status" value="1"/>
</dbReference>
<name>A0A2S7UWD3_9GAMM</name>
<proteinExistence type="predicted"/>
<sequence>MTKTKSSKNTKRTLIQAWLAIVTALLVSSCVSWIAPSVKSELIELQAGEYQLDSQHAALIFKIQHLGLSTYVGRFNKFDAQLNFDPNNMANASLNAVVDIGSVDINNTELAETLQNDTWFNSAVFPQASFTSHTVTVISDTRFNFSGDLTFRGVTKPATFTATFQGGADNWMTGKYTIGFSAVSQIKRSDFGMDSYIPIVGDDIDLEVYAEFLDTSK</sequence>
<dbReference type="PANTHER" id="PTHR34406:SF1">
    <property type="entry name" value="PROTEIN YCEI"/>
    <property type="match status" value="1"/>
</dbReference>
<dbReference type="EMBL" id="MSCH01000003">
    <property type="protein sequence ID" value="PQJ54058.1"/>
    <property type="molecule type" value="Genomic_DNA"/>
</dbReference>